<keyword evidence="3" id="KW-1185">Reference proteome</keyword>
<dbReference type="CDD" id="cd04301">
    <property type="entry name" value="NAT_SF"/>
    <property type="match status" value="1"/>
</dbReference>
<dbReference type="Proteomes" id="UP000182486">
    <property type="component" value="Unassembled WGS sequence"/>
</dbReference>
<evidence type="ECO:0000313" key="2">
    <source>
        <dbReference type="EMBL" id="OJF11650.1"/>
    </source>
</evidence>
<dbReference type="Pfam" id="PF00583">
    <property type="entry name" value="Acetyltransf_1"/>
    <property type="match status" value="1"/>
</dbReference>
<dbReference type="InterPro" id="IPR053144">
    <property type="entry name" value="Acetyltransferase_Butenolide"/>
</dbReference>
<dbReference type="AlphaFoldDB" id="A0A1K0G2Y3"/>
<feature type="domain" description="N-acetyltransferase" evidence="1">
    <location>
        <begin position="10"/>
        <end position="141"/>
    </location>
</feature>
<dbReference type="PROSITE" id="PS51186">
    <property type="entry name" value="GNAT"/>
    <property type="match status" value="1"/>
</dbReference>
<dbReference type="GO" id="GO:0016747">
    <property type="term" value="F:acyltransferase activity, transferring groups other than amino-acyl groups"/>
    <property type="evidence" value="ECO:0007669"/>
    <property type="project" value="InterPro"/>
</dbReference>
<dbReference type="PANTHER" id="PTHR43233">
    <property type="entry name" value="FAMILY N-ACETYLTRANSFERASE, PUTATIVE (AFU_ORTHOLOGUE AFUA_6G03350)-RELATED"/>
    <property type="match status" value="1"/>
</dbReference>
<evidence type="ECO:0000313" key="3">
    <source>
        <dbReference type="Proteomes" id="UP000182486"/>
    </source>
</evidence>
<accession>A0A1K0G2Y3</accession>
<organism evidence="2 3">
    <name type="scientific">Couchioplanes caeruleus subsp. caeruleus</name>
    <dbReference type="NCBI Taxonomy" id="56427"/>
    <lineage>
        <taxon>Bacteria</taxon>
        <taxon>Bacillati</taxon>
        <taxon>Actinomycetota</taxon>
        <taxon>Actinomycetes</taxon>
        <taxon>Micromonosporales</taxon>
        <taxon>Micromonosporaceae</taxon>
        <taxon>Couchioplanes</taxon>
    </lineage>
</organism>
<gene>
    <name evidence="2" type="ORF">BG844_25075</name>
</gene>
<sequence>MGDRQRDGYVLTNDAARVDVDRVHKWLGEQSYWATGRSYEAVVRSMEGSLPYSIFAGGEQVAIARAVTDGATFAWLCDVFVDVDHRGRGLGQWLVDSILEDLSAQGIPRFLLATRDAHGVYRRSGFEVLDGADRYMEIDRRPTRAAVLGRA</sequence>
<dbReference type="SUPFAM" id="SSF55729">
    <property type="entry name" value="Acyl-CoA N-acyltransferases (Nat)"/>
    <property type="match status" value="1"/>
</dbReference>
<dbReference type="InterPro" id="IPR000182">
    <property type="entry name" value="GNAT_dom"/>
</dbReference>
<reference evidence="2 3" key="1">
    <citation type="submission" date="2016-09" db="EMBL/GenBank/DDBJ databases">
        <title>Couchioplanes caeruleus draft genome sequence.</title>
        <authorList>
            <person name="Sheehan J."/>
            <person name="Caffrey P."/>
        </authorList>
    </citation>
    <scope>NUCLEOTIDE SEQUENCE [LARGE SCALE GENOMIC DNA]</scope>
    <source>
        <strain evidence="2 3">DSM 43634</strain>
    </source>
</reference>
<dbReference type="RefSeq" id="WP_071807842.1">
    <property type="nucleotide sequence ID" value="NZ_MEIA01000292.1"/>
</dbReference>
<keyword evidence="2" id="KW-0808">Transferase</keyword>
<dbReference type="PANTHER" id="PTHR43233:SF1">
    <property type="entry name" value="FAMILY N-ACETYLTRANSFERASE, PUTATIVE (AFU_ORTHOLOGUE AFUA_6G03350)-RELATED"/>
    <property type="match status" value="1"/>
</dbReference>
<evidence type="ECO:0000259" key="1">
    <source>
        <dbReference type="PROSITE" id="PS51186"/>
    </source>
</evidence>
<protein>
    <submittedName>
        <fullName evidence="2">GNAT family N-acetyltransferase</fullName>
    </submittedName>
</protein>
<dbReference type="InterPro" id="IPR016181">
    <property type="entry name" value="Acyl_CoA_acyltransferase"/>
</dbReference>
<name>A0A1K0G2Y3_9ACTN</name>
<dbReference type="EMBL" id="MEIA01000292">
    <property type="protein sequence ID" value="OJF11650.1"/>
    <property type="molecule type" value="Genomic_DNA"/>
</dbReference>
<proteinExistence type="predicted"/>
<comment type="caution">
    <text evidence="2">The sequence shown here is derived from an EMBL/GenBank/DDBJ whole genome shotgun (WGS) entry which is preliminary data.</text>
</comment>
<dbReference type="Gene3D" id="3.40.630.30">
    <property type="match status" value="1"/>
</dbReference>